<dbReference type="GO" id="GO:0005524">
    <property type="term" value="F:ATP binding"/>
    <property type="evidence" value="ECO:0007669"/>
    <property type="project" value="UniProtKB-KW"/>
</dbReference>
<evidence type="ECO:0000313" key="7">
    <source>
        <dbReference type="EMBL" id="CAG5076951.1"/>
    </source>
</evidence>
<accession>A0A916JJG3</accession>
<keyword evidence="8" id="KW-1185">Reference proteome</keyword>
<evidence type="ECO:0000256" key="2">
    <source>
        <dbReference type="ARBA" id="ARBA00022741"/>
    </source>
</evidence>
<reference evidence="7" key="1">
    <citation type="submission" date="2021-04" db="EMBL/GenBank/DDBJ databases">
        <authorList>
            <person name="Rodrigo-Torres L."/>
            <person name="Arahal R. D."/>
            <person name="Lucena T."/>
        </authorList>
    </citation>
    <scope>NUCLEOTIDE SEQUENCE</scope>
    <source>
        <strain evidence="7">AS29M-1</strain>
    </source>
</reference>
<dbReference type="EMBL" id="OU015584">
    <property type="protein sequence ID" value="CAG5076951.1"/>
    <property type="molecule type" value="Genomic_DNA"/>
</dbReference>
<dbReference type="RefSeq" id="WP_258540494.1">
    <property type="nucleotide sequence ID" value="NZ_OU015584.1"/>
</dbReference>
<evidence type="ECO:0000259" key="6">
    <source>
        <dbReference type="Pfam" id="PF00117"/>
    </source>
</evidence>
<gene>
    <name evidence="7" type="primary">guaA_1</name>
    <name evidence="7" type="ORF">CRYO30217_00253</name>
</gene>
<keyword evidence="2" id="KW-0547">Nucleotide-binding</keyword>
<keyword evidence="1 7" id="KW-0436">Ligase</keyword>
<keyword evidence="3" id="KW-0332">GMP biosynthesis</keyword>
<dbReference type="PANTHER" id="PTHR11922">
    <property type="entry name" value="GMP SYNTHASE-RELATED"/>
    <property type="match status" value="1"/>
</dbReference>
<evidence type="ECO:0000256" key="3">
    <source>
        <dbReference type="ARBA" id="ARBA00022749"/>
    </source>
</evidence>
<proteinExistence type="predicted"/>
<keyword evidence="4" id="KW-0658">Purine biosynthesis</keyword>
<name>A0A916JJG3_9FLAO</name>
<dbReference type="PROSITE" id="PS51273">
    <property type="entry name" value="GATASE_TYPE_1"/>
    <property type="match status" value="1"/>
</dbReference>
<dbReference type="PANTHER" id="PTHR11922:SF2">
    <property type="entry name" value="GMP SYNTHASE [GLUTAMINE-HYDROLYZING]"/>
    <property type="match status" value="1"/>
</dbReference>
<dbReference type="Proteomes" id="UP000683507">
    <property type="component" value="Chromosome"/>
</dbReference>
<dbReference type="PRINTS" id="PR00096">
    <property type="entry name" value="GATASE"/>
</dbReference>
<dbReference type="AlphaFoldDB" id="A0A916JJG3"/>
<evidence type="ECO:0000256" key="4">
    <source>
        <dbReference type="ARBA" id="ARBA00022755"/>
    </source>
</evidence>
<dbReference type="Gene3D" id="3.40.50.880">
    <property type="match status" value="1"/>
</dbReference>
<dbReference type="GO" id="GO:0005829">
    <property type="term" value="C:cytosol"/>
    <property type="evidence" value="ECO:0007669"/>
    <property type="project" value="TreeGrafter"/>
</dbReference>
<evidence type="ECO:0000313" key="8">
    <source>
        <dbReference type="Proteomes" id="UP000683507"/>
    </source>
</evidence>
<dbReference type="KEGG" id="ptan:CRYO30217_00253"/>
<feature type="domain" description="Glutamine amidotransferase" evidence="6">
    <location>
        <begin position="6"/>
        <end position="184"/>
    </location>
</feature>
<keyword evidence="5" id="KW-0067">ATP-binding</keyword>
<dbReference type="GO" id="GO:0003921">
    <property type="term" value="F:GMP synthase activity"/>
    <property type="evidence" value="ECO:0007669"/>
    <property type="project" value="TreeGrafter"/>
</dbReference>
<dbReference type="SUPFAM" id="SSF52317">
    <property type="entry name" value="Class I glutamine amidotransferase-like"/>
    <property type="match status" value="1"/>
</dbReference>
<protein>
    <submittedName>
        <fullName evidence="7">GMP synthase [glutamine-hydrolyzing]</fullName>
        <ecNumber evidence="7">6.3.5.2</ecNumber>
    </submittedName>
</protein>
<sequence>MKGKIVVVDCGSSKVPDIEKCLLELNADVQTISWKDIDASIEDSRGVVISGNPSLLTEDGYDHYLPKFEFLQNCDFPVLGICFGHQIMGMVHGAKVSKGKEVRGVENIHIEDSSVLFNDIKGDVLMGQDHAEEIDLPENFKLIASSQTCRVEAMQHKFKPLFGVQFHPEVSGVQGLMLLKNFVKTCY</sequence>
<evidence type="ECO:0000256" key="5">
    <source>
        <dbReference type="ARBA" id="ARBA00022840"/>
    </source>
</evidence>
<dbReference type="EC" id="6.3.5.2" evidence="7"/>
<dbReference type="InterPro" id="IPR029062">
    <property type="entry name" value="Class_I_gatase-like"/>
</dbReference>
<dbReference type="Pfam" id="PF00117">
    <property type="entry name" value="GATase"/>
    <property type="match status" value="1"/>
</dbReference>
<dbReference type="InterPro" id="IPR017926">
    <property type="entry name" value="GATASE"/>
</dbReference>
<evidence type="ECO:0000256" key="1">
    <source>
        <dbReference type="ARBA" id="ARBA00022598"/>
    </source>
</evidence>
<organism evidence="7 8">
    <name type="scientific">Parvicella tangerina</name>
    <dbReference type="NCBI Taxonomy" id="2829795"/>
    <lineage>
        <taxon>Bacteria</taxon>
        <taxon>Pseudomonadati</taxon>
        <taxon>Bacteroidota</taxon>
        <taxon>Flavobacteriia</taxon>
        <taxon>Flavobacteriales</taxon>
        <taxon>Parvicellaceae</taxon>
        <taxon>Parvicella</taxon>
    </lineage>
</organism>